<sequence length="150" mass="16383">MEIPLGLKPWWILLAVSSLQWGTYFVYDLPATLSVPLQLHLGLSASQFAYLVSALYTAYCIPNTILPFFSGFAVHRYGERCILLATAASIISGQLIFCLAVQTGVWSVMILGRTLVGLGGEVSTVLATNIATRWFRSSISPSLGIPFFYS</sequence>
<reference evidence="27 28" key="1">
    <citation type="submission" date="2017-12" db="EMBL/GenBank/DDBJ databases">
        <authorList>
            <consortium name="DOE Joint Genome Institute"/>
            <person name="Haridas S."/>
            <person name="Kjaerbolling I."/>
            <person name="Vesth T.C."/>
            <person name="Frisvad J.C."/>
            <person name="Nybo J.L."/>
            <person name="Theobald S."/>
            <person name="Kuo A."/>
            <person name="Bowyer P."/>
            <person name="Matsuda Y."/>
            <person name="Mondo S."/>
            <person name="Lyhne E.K."/>
            <person name="Kogle M.E."/>
            <person name="Clum A."/>
            <person name="Lipzen A."/>
            <person name="Salamov A."/>
            <person name="Ngan C.Y."/>
            <person name="Daum C."/>
            <person name="Chiniquy J."/>
            <person name="Barry K."/>
            <person name="LaButti K."/>
            <person name="Simmons B.A."/>
            <person name="Magnuson J.K."/>
            <person name="Mortensen U.H."/>
            <person name="Larsen T.O."/>
            <person name="Grigoriev I.V."/>
            <person name="Baker S.E."/>
            <person name="Andersen M.R."/>
            <person name="Nordberg H.P."/>
            <person name="Cantor M.N."/>
            <person name="Hua S.X."/>
        </authorList>
    </citation>
    <scope>NUCLEOTIDE SEQUENCE [LARGE SCALE GENOMIC DNA]</scope>
    <source>
        <strain evidence="27 28">CBS 102.13</strain>
    </source>
</reference>
<comment type="subunit">
    <text evidence="24">Homodimer. Interacts with lysosomal protein GLMP (via lumenal domain); the interaction starts while both proteins are still in the endoplasmic reticulum and is required for stabilization of MFSD1 in lysosomes but has no direct effect on its targeting to lysosomes or transporter activity.</text>
</comment>
<dbReference type="PROSITE" id="PS50850">
    <property type="entry name" value="MFS"/>
    <property type="match status" value="1"/>
</dbReference>
<dbReference type="SUPFAM" id="SSF103473">
    <property type="entry name" value="MFS general substrate transporter"/>
    <property type="match status" value="1"/>
</dbReference>
<comment type="catalytic activity">
    <reaction evidence="20">
        <text>L-lysyl-glycine(out) = L-lysyl-glycine(in)</text>
        <dbReference type="Rhea" id="RHEA:79407"/>
        <dbReference type="ChEBI" id="CHEBI:191202"/>
    </reaction>
</comment>
<comment type="catalytic activity">
    <reaction evidence="13">
        <text>L-alpha-aminoacyl-L-lysine(out) = L-alpha-aminoacyl-L-lysine(in)</text>
        <dbReference type="Rhea" id="RHEA:79383"/>
        <dbReference type="ChEBI" id="CHEBI:229966"/>
    </reaction>
</comment>
<evidence type="ECO:0000256" key="25">
    <source>
        <dbReference type="SAM" id="Phobius"/>
    </source>
</evidence>
<dbReference type="RefSeq" id="XP_024672765.1">
    <property type="nucleotide sequence ID" value="XM_024818503.1"/>
</dbReference>
<evidence type="ECO:0000256" key="19">
    <source>
        <dbReference type="ARBA" id="ARBA00044919"/>
    </source>
</evidence>
<comment type="catalytic activity">
    <reaction evidence="15">
        <text>L-arginyl-L-alpha-amino acid(out) = L-arginyl-L-alpha-amino acid(in)</text>
        <dbReference type="Rhea" id="RHEA:79371"/>
        <dbReference type="ChEBI" id="CHEBI:84315"/>
    </reaction>
</comment>
<evidence type="ECO:0000256" key="5">
    <source>
        <dbReference type="ARBA" id="ARBA00022989"/>
    </source>
</evidence>
<accession>A0A2I2FDQ8</accession>
<keyword evidence="3" id="KW-0813">Transport</keyword>
<comment type="catalytic activity">
    <reaction evidence="8">
        <text>L-lysyl-L-alanine(out) = L-lysyl-L-alanine(in)</text>
        <dbReference type="Rhea" id="RHEA:79399"/>
        <dbReference type="ChEBI" id="CHEBI:229954"/>
    </reaction>
</comment>
<evidence type="ECO:0000313" key="28">
    <source>
        <dbReference type="Proteomes" id="UP000234585"/>
    </source>
</evidence>
<comment type="catalytic activity">
    <reaction evidence="17">
        <text>L-arginyl-glycine(out) = L-arginyl-glycine(in)</text>
        <dbReference type="Rhea" id="RHEA:79391"/>
        <dbReference type="ChEBI" id="CHEBI:229955"/>
    </reaction>
</comment>
<dbReference type="GeneID" id="36525663"/>
<feature type="domain" description="Major facilitator superfamily (MFS) profile" evidence="26">
    <location>
        <begin position="1"/>
        <end position="150"/>
    </location>
</feature>
<dbReference type="Gene3D" id="1.20.1250.20">
    <property type="entry name" value="MFS general substrate transporter like domains"/>
    <property type="match status" value="1"/>
</dbReference>
<evidence type="ECO:0000256" key="9">
    <source>
        <dbReference type="ARBA" id="ARBA00044878"/>
    </source>
</evidence>
<evidence type="ECO:0000256" key="12">
    <source>
        <dbReference type="ARBA" id="ARBA00044891"/>
    </source>
</evidence>
<evidence type="ECO:0000313" key="27">
    <source>
        <dbReference type="EMBL" id="PLB38753.1"/>
    </source>
</evidence>
<keyword evidence="4 25" id="KW-0812">Transmembrane</keyword>
<dbReference type="PANTHER" id="PTHR23512:SF3">
    <property type="entry name" value="MAJOR FACILITATOR SUPERFAMILY DOMAIN-CONTAINING PROTEIN 1"/>
    <property type="match status" value="1"/>
</dbReference>
<evidence type="ECO:0000256" key="24">
    <source>
        <dbReference type="ARBA" id="ARBA00046376"/>
    </source>
</evidence>
<evidence type="ECO:0000256" key="21">
    <source>
        <dbReference type="ARBA" id="ARBA00044985"/>
    </source>
</evidence>
<dbReference type="Proteomes" id="UP000234585">
    <property type="component" value="Unassembled WGS sequence"/>
</dbReference>
<evidence type="ECO:0000256" key="20">
    <source>
        <dbReference type="ARBA" id="ARBA00044924"/>
    </source>
</evidence>
<dbReference type="PANTHER" id="PTHR23512">
    <property type="entry name" value="MAJOR FACILITATOR SUPERFAMILY DOMAIN-CONTAINING PROTEIN 1"/>
    <property type="match status" value="1"/>
</dbReference>
<evidence type="ECO:0000256" key="15">
    <source>
        <dbReference type="ARBA" id="ARBA00044899"/>
    </source>
</evidence>
<feature type="transmembrane region" description="Helical" evidence="25">
    <location>
        <begin position="81"/>
        <end position="102"/>
    </location>
</feature>
<evidence type="ECO:0000256" key="14">
    <source>
        <dbReference type="ARBA" id="ARBA00044898"/>
    </source>
</evidence>
<comment type="similarity">
    <text evidence="2">Belongs to the major facilitator superfamily.</text>
</comment>
<dbReference type="EMBL" id="KZ559134">
    <property type="protein sequence ID" value="PLB38753.1"/>
    <property type="molecule type" value="Genomic_DNA"/>
</dbReference>
<dbReference type="InterPro" id="IPR036259">
    <property type="entry name" value="MFS_trans_sf"/>
</dbReference>
<comment type="catalytic activity">
    <reaction evidence="10">
        <text>L-alpha-aminoacyl-L-arginine(out) = L-alpha-aminoacyl-L-arginine(in)</text>
        <dbReference type="Rhea" id="RHEA:79367"/>
        <dbReference type="ChEBI" id="CHEBI:229968"/>
    </reaction>
</comment>
<evidence type="ECO:0000256" key="1">
    <source>
        <dbReference type="ARBA" id="ARBA00004155"/>
    </source>
</evidence>
<dbReference type="InterPro" id="IPR052187">
    <property type="entry name" value="MFSD1"/>
</dbReference>
<keyword evidence="6 25" id="KW-0472">Membrane</keyword>
<proteinExistence type="inferred from homology"/>
<keyword evidence="5 25" id="KW-1133">Transmembrane helix</keyword>
<evidence type="ECO:0000256" key="7">
    <source>
        <dbReference type="ARBA" id="ARBA00023228"/>
    </source>
</evidence>
<evidence type="ECO:0000256" key="18">
    <source>
        <dbReference type="ARBA" id="ARBA00044912"/>
    </source>
</evidence>
<organism evidence="27 28">
    <name type="scientific">Aspergillus candidus</name>
    <dbReference type="NCBI Taxonomy" id="41067"/>
    <lineage>
        <taxon>Eukaryota</taxon>
        <taxon>Fungi</taxon>
        <taxon>Dikarya</taxon>
        <taxon>Ascomycota</taxon>
        <taxon>Pezizomycotina</taxon>
        <taxon>Eurotiomycetes</taxon>
        <taxon>Eurotiomycetidae</taxon>
        <taxon>Eurotiales</taxon>
        <taxon>Aspergillaceae</taxon>
        <taxon>Aspergillus</taxon>
        <taxon>Aspergillus subgen. Circumdati</taxon>
    </lineage>
</organism>
<evidence type="ECO:0000256" key="22">
    <source>
        <dbReference type="ARBA" id="ARBA00045018"/>
    </source>
</evidence>
<evidence type="ECO:0000256" key="13">
    <source>
        <dbReference type="ARBA" id="ARBA00044893"/>
    </source>
</evidence>
<keyword evidence="28" id="KW-1185">Reference proteome</keyword>
<comment type="catalytic activity">
    <reaction evidence="9">
        <text>L-histidyl-glycine(out) = L-histidyl-glycine(in)</text>
        <dbReference type="Rhea" id="RHEA:79395"/>
        <dbReference type="ChEBI" id="CHEBI:229957"/>
    </reaction>
</comment>
<evidence type="ECO:0000256" key="4">
    <source>
        <dbReference type="ARBA" id="ARBA00022692"/>
    </source>
</evidence>
<dbReference type="AlphaFoldDB" id="A0A2I2FDQ8"/>
<comment type="function">
    <text evidence="23">Lysosomal dipeptide uniporter that selectively exports lysine, arginine or histidine-containing dipeptides with a net positive charge from the lysosome lumen into the cytosol. Could play a role in a specific type of protein O-glycosylation indirectly regulating macrophages migration and tissue invasion. Also essential for liver homeostasis.</text>
</comment>
<comment type="subcellular location">
    <subcellularLocation>
        <location evidence="1">Lysosome membrane</location>
        <topology evidence="1">Multi-pass membrane protein</topology>
    </subcellularLocation>
</comment>
<comment type="catalytic activity">
    <reaction evidence="19">
        <text>L-alanyl-L-lysine(out) = L-alanyl-L-lysine(in)</text>
        <dbReference type="Rhea" id="RHEA:79415"/>
        <dbReference type="ChEBI" id="CHEBI:192470"/>
    </reaction>
</comment>
<gene>
    <name evidence="27" type="ORF">BDW47DRAFT_22718</name>
</gene>
<evidence type="ECO:0000256" key="3">
    <source>
        <dbReference type="ARBA" id="ARBA00022448"/>
    </source>
</evidence>
<evidence type="ECO:0000256" key="10">
    <source>
        <dbReference type="ARBA" id="ARBA00044881"/>
    </source>
</evidence>
<evidence type="ECO:0000256" key="6">
    <source>
        <dbReference type="ARBA" id="ARBA00023136"/>
    </source>
</evidence>
<protein>
    <recommendedName>
        <fullName evidence="21">Lysosomal dipeptide transporter MFSD1</fullName>
    </recommendedName>
    <alternativeName>
        <fullName evidence="22">Major facilitator superfamily domain-containing protein 1</fullName>
    </alternativeName>
</protein>
<dbReference type="OrthoDB" id="424834at2759"/>
<comment type="catalytic activity">
    <reaction evidence="16">
        <text>L-lysyl-L-lysine(out) = L-lysyl-L-lysine(in)</text>
        <dbReference type="Rhea" id="RHEA:79403"/>
        <dbReference type="ChEBI" id="CHEBI:229956"/>
    </reaction>
</comment>
<dbReference type="InterPro" id="IPR020846">
    <property type="entry name" value="MFS_dom"/>
</dbReference>
<dbReference type="Pfam" id="PF07690">
    <property type="entry name" value="MFS_1"/>
    <property type="match status" value="1"/>
</dbReference>
<evidence type="ECO:0000259" key="26">
    <source>
        <dbReference type="PROSITE" id="PS50850"/>
    </source>
</evidence>
<evidence type="ECO:0000256" key="16">
    <source>
        <dbReference type="ARBA" id="ARBA00044900"/>
    </source>
</evidence>
<dbReference type="STRING" id="41067.A0A2I2FDQ8"/>
<evidence type="ECO:0000256" key="8">
    <source>
        <dbReference type="ARBA" id="ARBA00044876"/>
    </source>
</evidence>
<evidence type="ECO:0000256" key="23">
    <source>
        <dbReference type="ARBA" id="ARBA00045709"/>
    </source>
</evidence>
<name>A0A2I2FDQ8_ASPCN</name>
<comment type="catalytic activity">
    <reaction evidence="14">
        <text>L-aspartyl-L-lysine(out) = L-aspartyl-L-lysine(in)</text>
        <dbReference type="Rhea" id="RHEA:79411"/>
        <dbReference type="ChEBI" id="CHEBI:229953"/>
    </reaction>
</comment>
<evidence type="ECO:0000256" key="17">
    <source>
        <dbReference type="ARBA" id="ARBA00044903"/>
    </source>
</evidence>
<comment type="catalytic activity">
    <reaction evidence="18">
        <text>L-histidyl-L-alpha-amino acid(out) = L-histidyl-L-alpha-amino acid(in)</text>
        <dbReference type="Rhea" id="RHEA:79379"/>
        <dbReference type="ChEBI" id="CHEBI:229964"/>
    </reaction>
</comment>
<feature type="transmembrane region" description="Helical" evidence="25">
    <location>
        <begin position="9"/>
        <end position="27"/>
    </location>
</feature>
<dbReference type="InterPro" id="IPR011701">
    <property type="entry name" value="MFS"/>
</dbReference>
<comment type="catalytic activity">
    <reaction evidence="11">
        <text>L-alpha-aminoacyl-L-histidine(out) = L-alpha-aminoacyl-L-histidine(in)</text>
        <dbReference type="Rhea" id="RHEA:79375"/>
        <dbReference type="ChEBI" id="CHEBI:229967"/>
    </reaction>
</comment>
<keyword evidence="7" id="KW-0458">Lysosome</keyword>
<feature type="transmembrane region" description="Helical" evidence="25">
    <location>
        <begin position="47"/>
        <end position="69"/>
    </location>
</feature>
<evidence type="ECO:0000256" key="2">
    <source>
        <dbReference type="ARBA" id="ARBA00008335"/>
    </source>
</evidence>
<evidence type="ECO:0000256" key="11">
    <source>
        <dbReference type="ARBA" id="ARBA00044884"/>
    </source>
</evidence>
<dbReference type="GO" id="GO:0022857">
    <property type="term" value="F:transmembrane transporter activity"/>
    <property type="evidence" value="ECO:0007669"/>
    <property type="project" value="InterPro"/>
</dbReference>
<comment type="catalytic activity">
    <reaction evidence="12">
        <text>L-lysyl-L-alpha-amino acid(out) = L-lysyl-L-alpha-amino acid(in)</text>
        <dbReference type="Rhea" id="RHEA:79387"/>
        <dbReference type="ChEBI" id="CHEBI:229965"/>
    </reaction>
</comment>